<dbReference type="GeneID" id="18935710"/>
<feature type="region of interest" description="Disordered" evidence="1">
    <location>
        <begin position="220"/>
        <end position="255"/>
    </location>
</feature>
<keyword evidence="4" id="KW-1185">Reference proteome</keyword>
<dbReference type="KEGG" id="mlr:MELLADRAFT_90883"/>
<evidence type="ECO:0000313" key="3">
    <source>
        <dbReference type="EMBL" id="EGG11721.1"/>
    </source>
</evidence>
<protein>
    <recommendedName>
        <fullName evidence="2">DUF7918 domain-containing protein</fullName>
    </recommendedName>
</protein>
<dbReference type="Pfam" id="PF25534">
    <property type="entry name" value="DUF7918"/>
    <property type="match status" value="1"/>
</dbReference>
<evidence type="ECO:0000256" key="1">
    <source>
        <dbReference type="SAM" id="MobiDB-lite"/>
    </source>
</evidence>
<dbReference type="Proteomes" id="UP000001072">
    <property type="component" value="Unassembled WGS sequence"/>
</dbReference>
<feature type="compositionally biased region" description="Polar residues" evidence="1">
    <location>
        <begin position="223"/>
        <end position="240"/>
    </location>
</feature>
<accession>F4R7V5</accession>
<name>F4R7V5_MELLP</name>
<dbReference type="HOGENOM" id="CLU_063082_0_0_1"/>
<dbReference type="eggNOG" id="ENOG502SAV6">
    <property type="taxonomic scope" value="Eukaryota"/>
</dbReference>
<dbReference type="OrthoDB" id="3364132at2759"/>
<evidence type="ECO:0000259" key="2">
    <source>
        <dbReference type="Pfam" id="PF25534"/>
    </source>
</evidence>
<sequence length="379" mass="42388">MPQSNDVQANLICNGIPLTEYTNPANWPFTVFCESTPDQTFQVKLSGPKSHYDCIVRLYCDGVLISSFVYPRHVCSFESTFHGIYLPGDDTKLMPFKFSKIELSEEDDSHPEQIAKNLGTVSVEFFRCTLGPQRPSNNGFVPSLASTSKLSERNKQASMIPHIIGLGQSTSAPINRSSIAYSTREVHSTPYLRFVWKYRSRSMLISAGFIPPTVSPLPLPDIQLQSPPRLTSQSGPSSDLTRQETKPEVKPKTSASKSLVIDLCDDKQPTKSFSSYENPILLDDDDDDEQILYSPNKLTQTSSSSAQQVDSKPVKLESVSHCITDVDTQLDQTKRVMAKTEVDEIDQKRVKQIVEWALQQFDASPIQEKEAHYLDSKLA</sequence>
<feature type="compositionally biased region" description="Basic and acidic residues" evidence="1">
    <location>
        <begin position="241"/>
        <end position="251"/>
    </location>
</feature>
<dbReference type="EMBL" id="GL883092">
    <property type="protein sequence ID" value="EGG11721.1"/>
    <property type="molecule type" value="Genomic_DNA"/>
</dbReference>
<reference evidence="4" key="1">
    <citation type="journal article" date="2011" name="Proc. Natl. Acad. Sci. U.S.A.">
        <title>Obligate biotrophy features unraveled by the genomic analysis of rust fungi.</title>
        <authorList>
            <person name="Duplessis S."/>
            <person name="Cuomo C.A."/>
            <person name="Lin Y.-C."/>
            <person name="Aerts A."/>
            <person name="Tisserant E."/>
            <person name="Veneault-Fourrey C."/>
            <person name="Joly D.L."/>
            <person name="Hacquard S."/>
            <person name="Amselem J."/>
            <person name="Cantarel B.L."/>
            <person name="Chiu R."/>
            <person name="Coutinho P.M."/>
            <person name="Feau N."/>
            <person name="Field M."/>
            <person name="Frey P."/>
            <person name="Gelhaye E."/>
            <person name="Goldberg J."/>
            <person name="Grabherr M.G."/>
            <person name="Kodira C.D."/>
            <person name="Kohler A."/>
            <person name="Kuees U."/>
            <person name="Lindquist E.A."/>
            <person name="Lucas S.M."/>
            <person name="Mago R."/>
            <person name="Mauceli E."/>
            <person name="Morin E."/>
            <person name="Murat C."/>
            <person name="Pangilinan J.L."/>
            <person name="Park R."/>
            <person name="Pearson M."/>
            <person name="Quesneville H."/>
            <person name="Rouhier N."/>
            <person name="Sakthikumar S."/>
            <person name="Salamov A.A."/>
            <person name="Schmutz J."/>
            <person name="Selles B."/>
            <person name="Shapiro H."/>
            <person name="Tanguay P."/>
            <person name="Tuskan G.A."/>
            <person name="Henrissat B."/>
            <person name="Van de Peer Y."/>
            <person name="Rouze P."/>
            <person name="Ellis J.G."/>
            <person name="Dodds P.N."/>
            <person name="Schein J.E."/>
            <person name="Zhong S."/>
            <person name="Hamelin R.C."/>
            <person name="Grigoriev I.V."/>
            <person name="Szabo L.J."/>
            <person name="Martin F."/>
        </authorList>
    </citation>
    <scope>NUCLEOTIDE SEQUENCE [LARGE SCALE GENOMIC DNA]</scope>
    <source>
        <strain evidence="4">98AG31 / pathotype 3-4-7</strain>
    </source>
</reference>
<dbReference type="AlphaFoldDB" id="F4R7V5"/>
<organism evidence="4">
    <name type="scientific">Melampsora larici-populina (strain 98AG31 / pathotype 3-4-7)</name>
    <name type="common">Poplar leaf rust fungus</name>
    <dbReference type="NCBI Taxonomy" id="747676"/>
    <lineage>
        <taxon>Eukaryota</taxon>
        <taxon>Fungi</taxon>
        <taxon>Dikarya</taxon>
        <taxon>Basidiomycota</taxon>
        <taxon>Pucciniomycotina</taxon>
        <taxon>Pucciniomycetes</taxon>
        <taxon>Pucciniales</taxon>
        <taxon>Melampsoraceae</taxon>
        <taxon>Melampsora</taxon>
    </lineage>
</organism>
<proteinExistence type="predicted"/>
<dbReference type="STRING" id="747676.F4R7V5"/>
<dbReference type="InterPro" id="IPR057678">
    <property type="entry name" value="DUF7918"/>
</dbReference>
<evidence type="ECO:0000313" key="4">
    <source>
        <dbReference type="Proteomes" id="UP000001072"/>
    </source>
</evidence>
<gene>
    <name evidence="3" type="ORF">MELLADRAFT_90883</name>
</gene>
<dbReference type="PANTHER" id="PTHR36223">
    <property type="entry name" value="BETA-LACTAMASE-TYPE TRANSPEPTIDASE FOLD DOMAIN CONTAINING PROTEIN"/>
    <property type="match status" value="1"/>
</dbReference>
<dbReference type="VEuPathDB" id="FungiDB:MELLADRAFT_90883"/>
<dbReference type="RefSeq" id="XP_007405356.1">
    <property type="nucleotide sequence ID" value="XM_007405294.1"/>
</dbReference>
<dbReference type="PANTHER" id="PTHR36223:SF1">
    <property type="entry name" value="TRANSCRIPTION ELONGATION FACTOR EAF N-TERMINAL DOMAIN-CONTAINING PROTEIN"/>
    <property type="match status" value="1"/>
</dbReference>
<feature type="domain" description="DUF7918" evidence="2">
    <location>
        <begin position="7"/>
        <end position="213"/>
    </location>
</feature>
<dbReference type="InParanoid" id="F4R7V5"/>